<dbReference type="EMBL" id="RJVK01000004">
    <property type="protein sequence ID" value="ROR39150.1"/>
    <property type="molecule type" value="Genomic_DNA"/>
</dbReference>
<organism evidence="1 2">
    <name type="scientific">Caminibacter pacificus</name>
    <dbReference type="NCBI Taxonomy" id="1424653"/>
    <lineage>
        <taxon>Bacteria</taxon>
        <taxon>Pseudomonadati</taxon>
        <taxon>Campylobacterota</taxon>
        <taxon>Epsilonproteobacteria</taxon>
        <taxon>Nautiliales</taxon>
        <taxon>Nautiliaceae</taxon>
        <taxon>Caminibacter</taxon>
    </lineage>
</organism>
<comment type="caution">
    <text evidence="1">The sequence shown here is derived from an EMBL/GenBank/DDBJ whole genome shotgun (WGS) entry which is preliminary data.</text>
</comment>
<evidence type="ECO:0000313" key="1">
    <source>
        <dbReference type="EMBL" id="ROR39150.1"/>
    </source>
</evidence>
<dbReference type="RefSeq" id="WP_123353025.1">
    <property type="nucleotide sequence ID" value="NZ_RJVK01000004.1"/>
</dbReference>
<proteinExistence type="predicted"/>
<sequence>MKDINSFFSINKYIVLPSPKKPKVFLVVDNDLIADNSFRLYNPFSKKAKFLKSSVFKILPFIRPFLKRKKRGDFIEFLENEFKKPLISSVYIATDNNKVVLQLQNKGILGYVKVPLNNEGEKNIINEIKAYEILREKEILNYKFFHLKYNQKNCLFIENIEGHSEFIPIDLDFEFLKRLKRNKKYVLNKHPRIRGLLENSEEWLKEVILKIINNSKNEYELVYEHGDFAPWNIKFKNNRFYIFDFEYFIEDGIEFFDFIKYYYQYLKLLENKQIDEIYKFLNKKFKIPKEIFELFVIKEYLQERGEMELKYLRGLSGK</sequence>
<accession>A0AAJ4RBQ7</accession>
<protein>
    <recommendedName>
        <fullName evidence="3">Aminoglycoside phosphotransferase domain-containing protein</fullName>
    </recommendedName>
</protein>
<dbReference type="InterPro" id="IPR011009">
    <property type="entry name" value="Kinase-like_dom_sf"/>
</dbReference>
<dbReference type="AlphaFoldDB" id="A0AAJ4RBQ7"/>
<evidence type="ECO:0008006" key="3">
    <source>
        <dbReference type="Google" id="ProtNLM"/>
    </source>
</evidence>
<name>A0AAJ4RBQ7_9BACT</name>
<dbReference type="Proteomes" id="UP000272781">
    <property type="component" value="Unassembled WGS sequence"/>
</dbReference>
<evidence type="ECO:0000313" key="2">
    <source>
        <dbReference type="Proteomes" id="UP000272781"/>
    </source>
</evidence>
<gene>
    <name evidence="1" type="ORF">EDC58_1648</name>
</gene>
<dbReference type="SUPFAM" id="SSF56112">
    <property type="entry name" value="Protein kinase-like (PK-like)"/>
    <property type="match status" value="1"/>
</dbReference>
<reference evidence="1 2" key="1">
    <citation type="submission" date="2018-11" db="EMBL/GenBank/DDBJ databases">
        <title>Genomic Encyclopedia of Type Strains, Phase IV (KMG-IV): sequencing the most valuable type-strain genomes for metagenomic binning, comparative biology and taxonomic classification.</title>
        <authorList>
            <person name="Goeker M."/>
        </authorList>
    </citation>
    <scope>NUCLEOTIDE SEQUENCE [LARGE SCALE GENOMIC DNA]</scope>
    <source>
        <strain evidence="1 2">DSM 27783</strain>
    </source>
</reference>